<evidence type="ECO:0000256" key="1">
    <source>
        <dbReference type="SAM" id="SignalP"/>
    </source>
</evidence>
<organism evidence="2 3">
    <name type="scientific">Plectus sambesii</name>
    <dbReference type="NCBI Taxonomy" id="2011161"/>
    <lineage>
        <taxon>Eukaryota</taxon>
        <taxon>Metazoa</taxon>
        <taxon>Ecdysozoa</taxon>
        <taxon>Nematoda</taxon>
        <taxon>Chromadorea</taxon>
        <taxon>Plectida</taxon>
        <taxon>Plectina</taxon>
        <taxon>Plectoidea</taxon>
        <taxon>Plectidae</taxon>
        <taxon>Plectus</taxon>
    </lineage>
</organism>
<sequence>MRTAVLCVFLVFCAFQSANCVRFECLADKPQCHCDTEQEAIHCHNIGLTSLPLPDAGRLRGYTILGLTGNAIRKLPNEEQILESYPDLTVIDVEGNAVFDCDSRAAYTKVTLLTDCEGNIVRPNRVIIVPPPVGEATVECDLKCKMDKHL</sequence>
<dbReference type="SUPFAM" id="SSF52058">
    <property type="entry name" value="L domain-like"/>
    <property type="match status" value="1"/>
</dbReference>
<name>A0A914V8X1_9BILA</name>
<dbReference type="InterPro" id="IPR032675">
    <property type="entry name" value="LRR_dom_sf"/>
</dbReference>
<feature type="signal peptide" evidence="1">
    <location>
        <begin position="1"/>
        <end position="20"/>
    </location>
</feature>
<evidence type="ECO:0000313" key="2">
    <source>
        <dbReference type="Proteomes" id="UP000887566"/>
    </source>
</evidence>
<keyword evidence="2" id="KW-1185">Reference proteome</keyword>
<dbReference type="Gene3D" id="3.80.10.10">
    <property type="entry name" value="Ribonuclease Inhibitor"/>
    <property type="match status" value="1"/>
</dbReference>
<protein>
    <submittedName>
        <fullName evidence="3">Uncharacterized protein</fullName>
    </submittedName>
</protein>
<proteinExistence type="predicted"/>
<evidence type="ECO:0000313" key="3">
    <source>
        <dbReference type="WBParaSite" id="PSAMB.scaffold16752size1267.g37026.t1"/>
    </source>
</evidence>
<keyword evidence="1" id="KW-0732">Signal</keyword>
<dbReference type="AlphaFoldDB" id="A0A914V8X1"/>
<feature type="chain" id="PRO_5038128006" evidence="1">
    <location>
        <begin position="21"/>
        <end position="150"/>
    </location>
</feature>
<dbReference type="WBParaSite" id="PSAMB.scaffold16752size1267.g37026.t1">
    <property type="protein sequence ID" value="PSAMB.scaffold16752size1267.g37026.t1"/>
    <property type="gene ID" value="PSAMB.scaffold16752size1267.g37026"/>
</dbReference>
<reference evidence="3" key="1">
    <citation type="submission" date="2022-11" db="UniProtKB">
        <authorList>
            <consortium name="WormBaseParasite"/>
        </authorList>
    </citation>
    <scope>IDENTIFICATION</scope>
</reference>
<accession>A0A914V8X1</accession>
<dbReference type="Proteomes" id="UP000887566">
    <property type="component" value="Unplaced"/>
</dbReference>